<evidence type="ECO:0000259" key="1">
    <source>
        <dbReference type="Pfam" id="PF12728"/>
    </source>
</evidence>
<dbReference type="InterPro" id="IPR041657">
    <property type="entry name" value="HTH_17"/>
</dbReference>
<organism evidence="2 3">
    <name type="scientific">Streptomyces rubellomurinus (strain ATCC 31215)</name>
    <dbReference type="NCBI Taxonomy" id="359131"/>
    <lineage>
        <taxon>Bacteria</taxon>
        <taxon>Bacillati</taxon>
        <taxon>Actinomycetota</taxon>
        <taxon>Actinomycetes</taxon>
        <taxon>Kitasatosporales</taxon>
        <taxon>Streptomycetaceae</taxon>
        <taxon>Streptomyces</taxon>
    </lineage>
</organism>
<protein>
    <recommendedName>
        <fullName evidence="1">Helix-turn-helix domain-containing protein</fullName>
    </recommendedName>
</protein>
<dbReference type="Proteomes" id="UP000033699">
    <property type="component" value="Unassembled WGS sequence"/>
</dbReference>
<comment type="caution">
    <text evidence="2">The sequence shown here is derived from an EMBL/GenBank/DDBJ whole genome shotgun (WGS) entry which is preliminary data.</text>
</comment>
<dbReference type="Pfam" id="PF12728">
    <property type="entry name" value="HTH_17"/>
    <property type="match status" value="1"/>
</dbReference>
<dbReference type="EMBL" id="JZKH01000112">
    <property type="protein sequence ID" value="KJS58421.1"/>
    <property type="molecule type" value="Genomic_DNA"/>
</dbReference>
<dbReference type="AlphaFoldDB" id="A0A0F2T7M8"/>
<feature type="domain" description="Helix-turn-helix" evidence="1">
    <location>
        <begin position="11"/>
        <end position="52"/>
    </location>
</feature>
<dbReference type="NCBIfam" id="TIGR01764">
    <property type="entry name" value="excise"/>
    <property type="match status" value="1"/>
</dbReference>
<evidence type="ECO:0000313" key="3">
    <source>
        <dbReference type="Proteomes" id="UP000033699"/>
    </source>
</evidence>
<dbReference type="SUPFAM" id="SSF46955">
    <property type="entry name" value="Putative DNA-binding domain"/>
    <property type="match status" value="1"/>
</dbReference>
<dbReference type="RefSeq" id="WP_045704106.1">
    <property type="nucleotide sequence ID" value="NZ_JZKH01000112.1"/>
</dbReference>
<dbReference type="GO" id="GO:0003677">
    <property type="term" value="F:DNA binding"/>
    <property type="evidence" value="ECO:0007669"/>
    <property type="project" value="InterPro"/>
</dbReference>
<evidence type="ECO:0000313" key="2">
    <source>
        <dbReference type="EMBL" id="KJS58421.1"/>
    </source>
</evidence>
<proteinExistence type="predicted"/>
<name>A0A0F2T7M8_STRR3</name>
<sequence length="67" mass="7498">MTHPPADDIRFLTIADAAALLRLTKLTVYRLVHSGDLPAIRTGKAWYVPRDAALDYLHTLDVAQPRD</sequence>
<reference evidence="2 3" key="1">
    <citation type="submission" date="2015-02" db="EMBL/GenBank/DDBJ databases">
        <authorList>
            <person name="Ju K.-S."/>
            <person name="Doroghazi J.R."/>
            <person name="Metcalf W."/>
        </authorList>
    </citation>
    <scope>NUCLEOTIDE SEQUENCE [LARGE SCALE GENOMIC DNA]</scope>
    <source>
        <strain evidence="2 3">ATCC 31215</strain>
    </source>
</reference>
<dbReference type="InterPro" id="IPR010093">
    <property type="entry name" value="SinI_DNA-bd"/>
</dbReference>
<keyword evidence="3" id="KW-1185">Reference proteome</keyword>
<dbReference type="InterPro" id="IPR009061">
    <property type="entry name" value="DNA-bd_dom_put_sf"/>
</dbReference>
<gene>
    <name evidence="2" type="ORF">VM95_33420</name>
</gene>
<dbReference type="PATRIC" id="fig|359131.3.peg.959"/>
<accession>A0A0F2T7M8</accession>